<gene>
    <name evidence="2" type="ORF">GPAL_1703</name>
</gene>
<proteinExistence type="predicted"/>
<dbReference type="AlphaFoldDB" id="K6YX47"/>
<name>K6YX47_9ALTE</name>
<sequence>MLSMIFGDAVVWGSLLGILVMLIMSAYFTYLFIHNSSPDEHK</sequence>
<evidence type="ECO:0000313" key="2">
    <source>
        <dbReference type="EMBL" id="GAC28566.1"/>
    </source>
</evidence>
<dbReference type="EMBL" id="BAEQ01000025">
    <property type="protein sequence ID" value="GAC28566.1"/>
    <property type="molecule type" value="Genomic_DNA"/>
</dbReference>
<dbReference type="RefSeq" id="WP_006010826.1">
    <property type="nucleotide sequence ID" value="NZ_KE386815.1"/>
</dbReference>
<dbReference type="InterPro" id="IPR021494">
    <property type="entry name" value="DUF3149"/>
</dbReference>
<evidence type="ECO:0000256" key="1">
    <source>
        <dbReference type="SAM" id="Phobius"/>
    </source>
</evidence>
<feature type="transmembrane region" description="Helical" evidence="1">
    <location>
        <begin position="12"/>
        <end position="33"/>
    </location>
</feature>
<evidence type="ECO:0008006" key="4">
    <source>
        <dbReference type="Google" id="ProtNLM"/>
    </source>
</evidence>
<comment type="caution">
    <text evidence="2">The sequence shown here is derived from an EMBL/GenBank/DDBJ whole genome shotgun (WGS) entry which is preliminary data.</text>
</comment>
<accession>K6YX47</accession>
<dbReference type="Proteomes" id="UP000006251">
    <property type="component" value="Unassembled WGS sequence"/>
</dbReference>
<keyword evidence="1" id="KW-0812">Transmembrane</keyword>
<keyword evidence="1" id="KW-0472">Membrane</keyword>
<protein>
    <recommendedName>
        <fullName evidence="4">DUF3149 domain-containing protein</fullName>
    </recommendedName>
</protein>
<keyword evidence="3" id="KW-1185">Reference proteome</keyword>
<organism evidence="2 3">
    <name type="scientific">Brumicola pallidula DSM 14239 = ACAM 615</name>
    <dbReference type="NCBI Taxonomy" id="1121922"/>
    <lineage>
        <taxon>Bacteria</taxon>
        <taxon>Pseudomonadati</taxon>
        <taxon>Pseudomonadota</taxon>
        <taxon>Gammaproteobacteria</taxon>
        <taxon>Alteromonadales</taxon>
        <taxon>Alteromonadaceae</taxon>
        <taxon>Brumicola</taxon>
    </lineage>
</organism>
<dbReference type="Pfam" id="PF11346">
    <property type="entry name" value="DUF3149"/>
    <property type="match status" value="1"/>
</dbReference>
<keyword evidence="1" id="KW-1133">Transmembrane helix</keyword>
<dbReference type="OrthoDB" id="6336150at2"/>
<evidence type="ECO:0000313" key="3">
    <source>
        <dbReference type="Proteomes" id="UP000006251"/>
    </source>
</evidence>
<reference evidence="3" key="1">
    <citation type="journal article" date="2014" name="Environ. Microbiol.">
        <title>Comparative genomics of the marine bacterial genus Glaciecola reveals the high degree of genomic diversity and genomic characteristic for cold adaptation.</title>
        <authorList>
            <person name="Qin Q.L."/>
            <person name="Xie B.B."/>
            <person name="Yu Y."/>
            <person name="Shu Y.L."/>
            <person name="Rong J.C."/>
            <person name="Zhang Y.J."/>
            <person name="Zhao D.L."/>
            <person name="Chen X.L."/>
            <person name="Zhang X.Y."/>
            <person name="Chen B."/>
            <person name="Zhou B.C."/>
            <person name="Zhang Y.Z."/>
        </authorList>
    </citation>
    <scope>NUCLEOTIDE SEQUENCE [LARGE SCALE GENOMIC DNA]</scope>
    <source>
        <strain evidence="3">ACAM 615</strain>
    </source>
</reference>